<dbReference type="PANTHER" id="PTHR31589">
    <property type="entry name" value="PROTEIN, PUTATIVE (DUF239)-RELATED-RELATED"/>
    <property type="match status" value="1"/>
</dbReference>
<dbReference type="InterPro" id="IPR053168">
    <property type="entry name" value="Glutamic_endopeptidase"/>
</dbReference>
<dbReference type="RefSeq" id="XP_024925035.1">
    <property type="nucleotide sequence ID" value="XM_025069267.1"/>
</dbReference>
<sequence>MPKGMMRNESETTYKSSPYMLENIQCPQGSVPIRRASRKDLIMAKQIKSLGFNHPTNTHAKTSEIDIGGHHVRNIFDENFVNQYLYPDGSRLYTYWTDYGTKNWLLMFFDEYVGYWPKEIISNMAGGGDHISWGGEVYSIITELSPAMGSGHFPPECWGKAAYVDEIQVIRNGPSEYKDPNKHSLKFYADATHCYDVKEGVNQDSHYILLGVLEIVHF</sequence>
<dbReference type="PANTHER" id="PTHR31589:SF235">
    <property type="entry name" value="PROTEIN, PUTATIVE (DUF239)-RELATED"/>
    <property type="match status" value="1"/>
</dbReference>
<gene>
    <name evidence="3" type="primary">LOC112489990</name>
</gene>
<dbReference type="GeneID" id="112489990"/>
<evidence type="ECO:0000259" key="1">
    <source>
        <dbReference type="PROSITE" id="PS52045"/>
    </source>
</evidence>
<reference evidence="3" key="1">
    <citation type="submission" date="2025-08" db="UniProtKB">
        <authorList>
            <consortium name="RefSeq"/>
        </authorList>
    </citation>
    <scope>IDENTIFICATION</scope>
    <source>
        <tissue evidence="3">Seedling</tissue>
    </source>
</reference>
<protein>
    <submittedName>
        <fullName evidence="3">Protein neprosin</fullName>
    </submittedName>
</protein>
<keyword evidence="2" id="KW-1185">Reference proteome</keyword>
<dbReference type="PROSITE" id="PS52045">
    <property type="entry name" value="NEPROSIN_PEP_CD"/>
    <property type="match status" value="1"/>
</dbReference>
<dbReference type="InParanoid" id="A0A6P6FU08"/>
<organism evidence="2 3">
    <name type="scientific">Ziziphus jujuba</name>
    <name type="common">Chinese jujube</name>
    <name type="synonym">Ziziphus sativa</name>
    <dbReference type="NCBI Taxonomy" id="326968"/>
    <lineage>
        <taxon>Eukaryota</taxon>
        <taxon>Viridiplantae</taxon>
        <taxon>Streptophyta</taxon>
        <taxon>Embryophyta</taxon>
        <taxon>Tracheophyta</taxon>
        <taxon>Spermatophyta</taxon>
        <taxon>Magnoliopsida</taxon>
        <taxon>eudicotyledons</taxon>
        <taxon>Gunneridae</taxon>
        <taxon>Pentapetalae</taxon>
        <taxon>rosids</taxon>
        <taxon>fabids</taxon>
        <taxon>Rosales</taxon>
        <taxon>Rhamnaceae</taxon>
        <taxon>Paliureae</taxon>
        <taxon>Ziziphus</taxon>
    </lineage>
</organism>
<evidence type="ECO:0000313" key="2">
    <source>
        <dbReference type="Proteomes" id="UP001652623"/>
    </source>
</evidence>
<dbReference type="KEGG" id="zju:112489990"/>
<dbReference type="InterPro" id="IPR004314">
    <property type="entry name" value="Neprosin"/>
</dbReference>
<evidence type="ECO:0000313" key="3">
    <source>
        <dbReference type="RefSeq" id="XP_024925035.1"/>
    </source>
</evidence>
<dbReference type="AlphaFoldDB" id="A0A6P6FU08"/>
<dbReference type="Pfam" id="PF03080">
    <property type="entry name" value="Neprosin"/>
    <property type="match status" value="1"/>
</dbReference>
<feature type="domain" description="Neprosin PEP catalytic" evidence="1">
    <location>
        <begin position="1"/>
        <end position="217"/>
    </location>
</feature>
<dbReference type="Proteomes" id="UP001652623">
    <property type="component" value="Chromosome 6"/>
</dbReference>
<proteinExistence type="predicted"/>
<accession>A0A6P6FU08</accession>
<name>A0A6P6FU08_ZIZJJ</name>